<feature type="repeat" description="TPR" evidence="7">
    <location>
        <begin position="176"/>
        <end position="209"/>
    </location>
</feature>
<dbReference type="Proteomes" id="UP001209885">
    <property type="component" value="Unassembled WGS sequence"/>
</dbReference>
<dbReference type="Pfam" id="PF13424">
    <property type="entry name" value="TPR_12"/>
    <property type="match status" value="1"/>
</dbReference>
<evidence type="ECO:0000256" key="5">
    <source>
        <dbReference type="ARBA" id="ARBA00023136"/>
    </source>
</evidence>
<accession>A0ABT3RU94</accession>
<name>A0ABT3RU94_9BACT</name>
<dbReference type="PROSITE" id="PS00452">
    <property type="entry name" value="GUANYLATE_CYCLASE_1"/>
    <property type="match status" value="1"/>
</dbReference>
<evidence type="ECO:0000256" key="3">
    <source>
        <dbReference type="ARBA" id="ARBA00022741"/>
    </source>
</evidence>
<evidence type="ECO:0000256" key="2">
    <source>
        <dbReference type="ARBA" id="ARBA00022692"/>
    </source>
</evidence>
<evidence type="ECO:0000256" key="4">
    <source>
        <dbReference type="ARBA" id="ARBA00022989"/>
    </source>
</evidence>
<evidence type="ECO:0000256" key="1">
    <source>
        <dbReference type="ARBA" id="ARBA00004370"/>
    </source>
</evidence>
<proteinExistence type="inferred from homology"/>
<evidence type="ECO:0000256" key="8">
    <source>
        <dbReference type="RuleBase" id="RU000405"/>
    </source>
</evidence>
<feature type="transmembrane region" description="Helical" evidence="9">
    <location>
        <begin position="366"/>
        <end position="386"/>
    </location>
</feature>
<dbReference type="Pfam" id="PF13181">
    <property type="entry name" value="TPR_8"/>
    <property type="match status" value="1"/>
</dbReference>
<evidence type="ECO:0000313" key="12">
    <source>
        <dbReference type="Proteomes" id="UP001209885"/>
    </source>
</evidence>
<evidence type="ECO:0000256" key="6">
    <source>
        <dbReference type="ARBA" id="ARBA00023239"/>
    </source>
</evidence>
<dbReference type="Pfam" id="PF00211">
    <property type="entry name" value="Guanylate_cyc"/>
    <property type="match status" value="1"/>
</dbReference>
<dbReference type="PANTHER" id="PTHR11920">
    <property type="entry name" value="GUANYLYL CYCLASE"/>
    <property type="match status" value="1"/>
</dbReference>
<dbReference type="SUPFAM" id="SSF55073">
    <property type="entry name" value="Nucleotide cyclase"/>
    <property type="match status" value="1"/>
</dbReference>
<dbReference type="Gene3D" id="3.30.70.1230">
    <property type="entry name" value="Nucleotide cyclase"/>
    <property type="match status" value="1"/>
</dbReference>
<dbReference type="CDD" id="cd07302">
    <property type="entry name" value="CHD"/>
    <property type="match status" value="1"/>
</dbReference>
<evidence type="ECO:0000259" key="10">
    <source>
        <dbReference type="PROSITE" id="PS50125"/>
    </source>
</evidence>
<keyword evidence="2 9" id="KW-0812">Transmembrane</keyword>
<gene>
    <name evidence="11" type="ORF">OO013_15835</name>
</gene>
<organism evidence="11 12">
    <name type="scientific">Mangrovivirga halotolerans</name>
    <dbReference type="NCBI Taxonomy" id="2993936"/>
    <lineage>
        <taxon>Bacteria</taxon>
        <taxon>Pseudomonadati</taxon>
        <taxon>Bacteroidota</taxon>
        <taxon>Cytophagia</taxon>
        <taxon>Cytophagales</taxon>
        <taxon>Mangrovivirgaceae</taxon>
        <taxon>Mangrovivirga</taxon>
    </lineage>
</organism>
<dbReference type="InterPro" id="IPR050401">
    <property type="entry name" value="Cyclic_nucleotide_synthase"/>
</dbReference>
<dbReference type="SUPFAM" id="SSF48452">
    <property type="entry name" value="TPR-like"/>
    <property type="match status" value="2"/>
</dbReference>
<dbReference type="InterPro" id="IPR019734">
    <property type="entry name" value="TPR_rpt"/>
</dbReference>
<dbReference type="Gene3D" id="1.25.40.10">
    <property type="entry name" value="Tetratricopeptide repeat domain"/>
    <property type="match status" value="1"/>
</dbReference>
<comment type="subcellular location">
    <subcellularLocation>
        <location evidence="1">Membrane</location>
    </subcellularLocation>
</comment>
<dbReference type="SMART" id="SM00044">
    <property type="entry name" value="CYCc"/>
    <property type="match status" value="1"/>
</dbReference>
<feature type="domain" description="Guanylate cyclase" evidence="10">
    <location>
        <begin position="437"/>
        <end position="567"/>
    </location>
</feature>
<evidence type="ECO:0000256" key="7">
    <source>
        <dbReference type="PROSITE-ProRule" id="PRU00339"/>
    </source>
</evidence>
<dbReference type="RefSeq" id="WP_266057913.1">
    <property type="nucleotide sequence ID" value="NZ_JAPFQN010000009.1"/>
</dbReference>
<protein>
    <submittedName>
        <fullName evidence="11">Tetratricopeptide repeat protein</fullName>
    </submittedName>
</protein>
<keyword evidence="6 8" id="KW-0456">Lyase</keyword>
<dbReference type="PROSITE" id="PS50125">
    <property type="entry name" value="GUANYLATE_CYCLASE_2"/>
    <property type="match status" value="1"/>
</dbReference>
<dbReference type="InterPro" id="IPR029787">
    <property type="entry name" value="Nucleotide_cyclase"/>
</dbReference>
<dbReference type="SMART" id="SM00028">
    <property type="entry name" value="TPR"/>
    <property type="match status" value="4"/>
</dbReference>
<keyword evidence="5 9" id="KW-0472">Membrane</keyword>
<reference evidence="11 12" key="1">
    <citation type="submission" date="2022-11" db="EMBL/GenBank/DDBJ databases">
        <title>The characterization of three novel Bacteroidetes species and genomic analysis of their roles in tidal elemental geochemical cycles.</title>
        <authorList>
            <person name="Ma K."/>
        </authorList>
    </citation>
    <scope>NUCLEOTIDE SEQUENCE [LARGE SCALE GENOMIC DNA]</scope>
    <source>
        <strain evidence="11 12">M17</strain>
    </source>
</reference>
<sequence length="631" mass="71432">MIKLITKYYLNLNSTIFQIVILFALLIFLSVPALKAQSSSNIDSARIIYESGEFVGEDLLPVLRILAEYSDVPDKLQFSNELIELASKYDSPEYLYIGYLQKGNSYLLISELVPALENLFEAGRIAEAENMSIKAGRASIAIADVYSVRDDHTNAIRYYNRAISQLKNENDSLGIATAYENMGDEYLTVGEPDSALKCFEKSGKIFKAYNFEDGIAYNNGNRGIALAMMGLNDSAKVMLNKAITQLELMEDYYPIPIYLSYMSDVYMNQGNEVVAINYSKQSLDIAKKYGLTDQISDVNLKLSELYEQTGDYKNSLEHYKQYKEFRDSVNDQASIQEMANLRTDFEINKKQMEVDLLNQQKENQRIIFIAVVVALFLMIVIAVGLFRRNKFIAHTKKIIEREKGRSDDLLLNILPSEIAEELKESGKVKARRFEEVSVLFADFIGFTKHSESLSPEQLVNTVDYYFSKFDEIIEKNGLEKVKTIGDAYMCAAGLPFPDEDHALKVTRAAFEMAEFVDQSKIIENNEIIHFDVRIGISSGPVVAGVVGTKKFAYDIWGDTVNIASRMESNSQPGKINVSEYTCKLISNHYNCVSRGEIDVKNKGKMKMYFVEPTTTIASKETEKSKIRESNY</sequence>
<keyword evidence="3" id="KW-0547">Nucleotide-binding</keyword>
<keyword evidence="7" id="KW-0802">TPR repeat</keyword>
<dbReference type="InterPro" id="IPR001054">
    <property type="entry name" value="A/G_cyclase"/>
</dbReference>
<comment type="caution">
    <text evidence="11">The sequence shown here is derived from an EMBL/GenBank/DDBJ whole genome shotgun (WGS) entry which is preliminary data.</text>
</comment>
<dbReference type="InterPro" id="IPR018297">
    <property type="entry name" value="A/G_cyclase_CS"/>
</dbReference>
<dbReference type="EMBL" id="JAPFQN010000009">
    <property type="protein sequence ID" value="MCX2745349.1"/>
    <property type="molecule type" value="Genomic_DNA"/>
</dbReference>
<keyword evidence="4 9" id="KW-1133">Transmembrane helix</keyword>
<feature type="transmembrane region" description="Helical" evidence="9">
    <location>
        <begin position="12"/>
        <end position="34"/>
    </location>
</feature>
<dbReference type="InterPro" id="IPR011990">
    <property type="entry name" value="TPR-like_helical_dom_sf"/>
</dbReference>
<keyword evidence="12" id="KW-1185">Reference proteome</keyword>
<dbReference type="PROSITE" id="PS50005">
    <property type="entry name" value="TPR"/>
    <property type="match status" value="1"/>
</dbReference>
<evidence type="ECO:0000256" key="9">
    <source>
        <dbReference type="SAM" id="Phobius"/>
    </source>
</evidence>
<comment type="similarity">
    <text evidence="8">Belongs to the adenylyl cyclase class-4/guanylyl cyclase family.</text>
</comment>
<dbReference type="PANTHER" id="PTHR11920:SF335">
    <property type="entry name" value="GUANYLATE CYCLASE"/>
    <property type="match status" value="1"/>
</dbReference>
<evidence type="ECO:0000313" key="11">
    <source>
        <dbReference type="EMBL" id="MCX2745349.1"/>
    </source>
</evidence>